<feature type="transmembrane region" description="Helical" evidence="5">
    <location>
        <begin position="261"/>
        <end position="277"/>
    </location>
</feature>
<dbReference type="InterPro" id="IPR050638">
    <property type="entry name" value="AA-Vitamin_Transporters"/>
</dbReference>
<evidence type="ECO:0000256" key="2">
    <source>
        <dbReference type="ARBA" id="ARBA00022692"/>
    </source>
</evidence>
<comment type="subcellular location">
    <subcellularLocation>
        <location evidence="1">Membrane</location>
        <topology evidence="1">Multi-pass membrane protein</topology>
    </subcellularLocation>
</comment>
<dbReference type="EMBL" id="SGXC01000001">
    <property type="protein sequence ID" value="RZS84761.1"/>
    <property type="molecule type" value="Genomic_DNA"/>
</dbReference>
<sequence length="281" mass="29757">MPPVAIACAILAPLIWGAQLVVIKVGLAAFPPLFFVSLRFAILSAILLPFVPRPRRDQVWPVVLISIFMGGLNFSLIFMGLGQGQASLAGVAIQLATPFTVLLAWPLLGERPPLRVLLGVVIAFGGVALATVDPGAQVALLPTLMFVGAAFGLAMGGVLTKRYGPFDPFMLVAWMSTLALPQIFVMSLAMETGQIDALRSAPGSAWLALAYTVLLGGIAGFGLWFWLIGRYSMARVAPYGLLQTAFAVITATLFLDEPLTVTLVGGMFLCIAGVAITQRRT</sequence>
<evidence type="ECO:0000256" key="1">
    <source>
        <dbReference type="ARBA" id="ARBA00004141"/>
    </source>
</evidence>
<keyword evidence="8" id="KW-1185">Reference proteome</keyword>
<evidence type="ECO:0000259" key="6">
    <source>
        <dbReference type="Pfam" id="PF00892"/>
    </source>
</evidence>
<keyword evidence="4 5" id="KW-0472">Membrane</keyword>
<gene>
    <name evidence="7" type="ORF">EV675_0780</name>
</gene>
<dbReference type="Pfam" id="PF00892">
    <property type="entry name" value="EamA"/>
    <property type="match status" value="2"/>
</dbReference>
<proteinExistence type="predicted"/>
<dbReference type="PANTHER" id="PTHR32322:SF9">
    <property type="entry name" value="AMINO-ACID METABOLITE EFFLUX PUMP-RELATED"/>
    <property type="match status" value="1"/>
</dbReference>
<dbReference type="GO" id="GO:0016020">
    <property type="term" value="C:membrane"/>
    <property type="evidence" value="ECO:0007669"/>
    <property type="project" value="UniProtKB-SubCell"/>
</dbReference>
<accession>A0A4Q7NIB7</accession>
<feature type="transmembrane region" description="Helical" evidence="5">
    <location>
        <begin position="59"/>
        <end position="81"/>
    </location>
</feature>
<feature type="transmembrane region" description="Helical" evidence="5">
    <location>
        <begin position="114"/>
        <end position="132"/>
    </location>
</feature>
<evidence type="ECO:0000256" key="4">
    <source>
        <dbReference type="ARBA" id="ARBA00023136"/>
    </source>
</evidence>
<feature type="transmembrane region" description="Helical" evidence="5">
    <location>
        <begin position="33"/>
        <end position="52"/>
    </location>
</feature>
<feature type="transmembrane region" description="Helical" evidence="5">
    <location>
        <begin position="205"/>
        <end position="229"/>
    </location>
</feature>
<dbReference type="InterPro" id="IPR037185">
    <property type="entry name" value="EmrE-like"/>
</dbReference>
<organism evidence="7 8">
    <name type="scientific">Pigmentiphaga kullae</name>
    <dbReference type="NCBI Taxonomy" id="151784"/>
    <lineage>
        <taxon>Bacteria</taxon>
        <taxon>Pseudomonadati</taxon>
        <taxon>Pseudomonadota</taxon>
        <taxon>Betaproteobacteria</taxon>
        <taxon>Burkholderiales</taxon>
        <taxon>Alcaligenaceae</taxon>
        <taxon>Pigmentiphaga</taxon>
    </lineage>
</organism>
<evidence type="ECO:0000256" key="5">
    <source>
        <dbReference type="SAM" id="Phobius"/>
    </source>
</evidence>
<feature type="transmembrane region" description="Helical" evidence="5">
    <location>
        <begin position="138"/>
        <end position="159"/>
    </location>
</feature>
<dbReference type="AlphaFoldDB" id="A0A4Q7NIB7"/>
<feature type="transmembrane region" description="Helical" evidence="5">
    <location>
        <begin position="236"/>
        <end position="255"/>
    </location>
</feature>
<feature type="domain" description="EamA" evidence="6">
    <location>
        <begin position="5"/>
        <end position="131"/>
    </location>
</feature>
<dbReference type="PANTHER" id="PTHR32322">
    <property type="entry name" value="INNER MEMBRANE TRANSPORTER"/>
    <property type="match status" value="1"/>
</dbReference>
<feature type="transmembrane region" description="Helical" evidence="5">
    <location>
        <begin position="171"/>
        <end position="190"/>
    </location>
</feature>
<name>A0A4Q7NIB7_9BURK</name>
<dbReference type="SUPFAM" id="SSF103481">
    <property type="entry name" value="Multidrug resistance efflux transporter EmrE"/>
    <property type="match status" value="2"/>
</dbReference>
<feature type="transmembrane region" description="Helical" evidence="5">
    <location>
        <begin position="87"/>
        <end position="107"/>
    </location>
</feature>
<feature type="domain" description="EamA" evidence="6">
    <location>
        <begin position="144"/>
        <end position="277"/>
    </location>
</feature>
<dbReference type="Gene3D" id="1.10.3730.20">
    <property type="match status" value="1"/>
</dbReference>
<dbReference type="OrthoDB" id="7158585at2"/>
<evidence type="ECO:0000256" key="3">
    <source>
        <dbReference type="ARBA" id="ARBA00022989"/>
    </source>
</evidence>
<reference evidence="7 8" key="1">
    <citation type="submission" date="2019-02" db="EMBL/GenBank/DDBJ databases">
        <title>Genomic Encyclopedia of Type Strains, Phase IV (KMG-IV): sequencing the most valuable type-strain genomes for metagenomic binning, comparative biology and taxonomic classification.</title>
        <authorList>
            <person name="Goeker M."/>
        </authorList>
    </citation>
    <scope>NUCLEOTIDE SEQUENCE [LARGE SCALE GENOMIC DNA]</scope>
    <source>
        <strain evidence="7 8">K24</strain>
    </source>
</reference>
<protein>
    <submittedName>
        <fullName evidence="7">O-acetylserine/cysteine efflux transporter</fullName>
    </submittedName>
</protein>
<comment type="caution">
    <text evidence="7">The sequence shown here is derived from an EMBL/GenBank/DDBJ whole genome shotgun (WGS) entry which is preliminary data.</text>
</comment>
<evidence type="ECO:0000313" key="8">
    <source>
        <dbReference type="Proteomes" id="UP000292445"/>
    </source>
</evidence>
<keyword evidence="2 5" id="KW-0812">Transmembrane</keyword>
<dbReference type="RefSeq" id="WP_130356092.1">
    <property type="nucleotide sequence ID" value="NZ_SGXC01000001.1"/>
</dbReference>
<keyword evidence="3 5" id="KW-1133">Transmembrane helix</keyword>
<dbReference type="InterPro" id="IPR000620">
    <property type="entry name" value="EamA_dom"/>
</dbReference>
<evidence type="ECO:0000313" key="7">
    <source>
        <dbReference type="EMBL" id="RZS84761.1"/>
    </source>
</evidence>
<dbReference type="Proteomes" id="UP000292445">
    <property type="component" value="Unassembled WGS sequence"/>
</dbReference>